<dbReference type="AlphaFoldDB" id="A0A2T2N3P2"/>
<comment type="subcellular location">
    <subcellularLocation>
        <location evidence="8">Endoplasmic reticulum membrane</location>
        <topology evidence="8">Single-pass type I membrane protein</topology>
    </subcellularLocation>
    <subcellularLocation>
        <location evidence="1">Membrane</location>
        <topology evidence="1">Single-pass type I membrane protein</topology>
    </subcellularLocation>
</comment>
<dbReference type="EMBL" id="KZ678151">
    <property type="protein sequence ID" value="PSN60075.1"/>
    <property type="molecule type" value="Genomic_DNA"/>
</dbReference>
<evidence type="ECO:0000256" key="3">
    <source>
        <dbReference type="ARBA" id="ARBA00008743"/>
    </source>
</evidence>
<dbReference type="InterPro" id="IPR055459">
    <property type="entry name" value="OST48_MD"/>
</dbReference>
<comment type="similarity">
    <text evidence="3 8">Belongs to the DDOST 48 kDa subunit family.</text>
</comment>
<feature type="transmembrane region" description="Helical" evidence="8">
    <location>
        <begin position="429"/>
        <end position="452"/>
    </location>
</feature>
<evidence type="ECO:0000313" key="12">
    <source>
        <dbReference type="Proteomes" id="UP000240883"/>
    </source>
</evidence>
<dbReference type="Pfam" id="PF23358">
    <property type="entry name" value="OST48_MD"/>
    <property type="match status" value="1"/>
</dbReference>
<proteinExistence type="inferred from homology"/>
<evidence type="ECO:0000256" key="7">
    <source>
        <dbReference type="ARBA" id="ARBA00023136"/>
    </source>
</evidence>
<evidence type="ECO:0000256" key="4">
    <source>
        <dbReference type="ARBA" id="ARBA00022692"/>
    </source>
</evidence>
<protein>
    <recommendedName>
        <fullName evidence="8">Dolichyl-diphosphooligosaccharide--protein glycosyltransferase subunit WBP1</fullName>
        <shortName evidence="8">Oligosaccharyl transferase subunit WBP1</shortName>
    </recommendedName>
</protein>
<evidence type="ECO:0000259" key="10">
    <source>
        <dbReference type="Pfam" id="PF23358"/>
    </source>
</evidence>
<feature type="chain" id="PRO_5015376755" description="Dolichyl-diphosphooligosaccharide--protein glycosyltransferase subunit WBP1" evidence="8">
    <location>
        <begin position="19"/>
        <end position="464"/>
    </location>
</feature>
<feature type="domain" description="OST48 middle" evidence="10">
    <location>
        <begin position="314"/>
        <end position="453"/>
    </location>
</feature>
<dbReference type="Proteomes" id="UP000240883">
    <property type="component" value="Unassembled WGS sequence"/>
</dbReference>
<dbReference type="PANTHER" id="PTHR10830:SF0">
    <property type="entry name" value="DOLICHYL-DIPHOSPHOOLIGOSACCHARIDE--PROTEIN GLYCOSYLTRANSFERASE 48 KDA SUBUNIT"/>
    <property type="match status" value="1"/>
</dbReference>
<evidence type="ECO:0000256" key="8">
    <source>
        <dbReference type="RuleBase" id="RU361142"/>
    </source>
</evidence>
<dbReference type="GO" id="GO:0018279">
    <property type="term" value="P:protein N-linked glycosylation via asparagine"/>
    <property type="evidence" value="ECO:0007669"/>
    <property type="project" value="UniProtKB-UniRule"/>
</dbReference>
<organism evidence="11 12">
    <name type="scientific">Corynespora cassiicola Philippines</name>
    <dbReference type="NCBI Taxonomy" id="1448308"/>
    <lineage>
        <taxon>Eukaryota</taxon>
        <taxon>Fungi</taxon>
        <taxon>Dikarya</taxon>
        <taxon>Ascomycota</taxon>
        <taxon>Pezizomycotina</taxon>
        <taxon>Dothideomycetes</taxon>
        <taxon>Pleosporomycetidae</taxon>
        <taxon>Pleosporales</taxon>
        <taxon>Corynesporascaceae</taxon>
        <taxon>Corynespora</taxon>
    </lineage>
</organism>
<evidence type="ECO:0000256" key="5">
    <source>
        <dbReference type="ARBA" id="ARBA00022824"/>
    </source>
</evidence>
<keyword evidence="4 8" id="KW-0812">Transmembrane</keyword>
<comment type="subunit">
    <text evidence="8">Component of the oligosaccharyltransferase (OST) complex.</text>
</comment>
<name>A0A2T2N3P2_CORCC</name>
<dbReference type="Pfam" id="PF03345">
    <property type="entry name" value="OST48_N"/>
    <property type="match status" value="1"/>
</dbReference>
<keyword evidence="11" id="KW-0808">Transferase</keyword>
<evidence type="ECO:0000256" key="6">
    <source>
        <dbReference type="ARBA" id="ARBA00022989"/>
    </source>
</evidence>
<keyword evidence="5 8" id="KW-0256">Endoplasmic reticulum</keyword>
<feature type="domain" description="OST48 N-terminal" evidence="9">
    <location>
        <begin position="25"/>
        <end position="281"/>
    </location>
</feature>
<reference evidence="11 12" key="1">
    <citation type="journal article" date="2018" name="Front. Microbiol.">
        <title>Genome-Wide Analysis of Corynespora cassiicola Leaf Fall Disease Putative Effectors.</title>
        <authorList>
            <person name="Lopez D."/>
            <person name="Ribeiro S."/>
            <person name="Label P."/>
            <person name="Fumanal B."/>
            <person name="Venisse J.S."/>
            <person name="Kohler A."/>
            <person name="de Oliveira R.R."/>
            <person name="Labutti K."/>
            <person name="Lipzen A."/>
            <person name="Lail K."/>
            <person name="Bauer D."/>
            <person name="Ohm R.A."/>
            <person name="Barry K.W."/>
            <person name="Spatafora J."/>
            <person name="Grigoriev I.V."/>
            <person name="Martin F.M."/>
            <person name="Pujade-Renaud V."/>
        </authorList>
    </citation>
    <scope>NUCLEOTIDE SEQUENCE [LARGE SCALE GENOMIC DNA]</scope>
    <source>
        <strain evidence="11 12">Philippines</strain>
    </source>
</reference>
<dbReference type="OrthoDB" id="29105at2759"/>
<dbReference type="InterPro" id="IPR005013">
    <property type="entry name" value="DDOST_48_kDa_subunit"/>
</dbReference>
<keyword evidence="8" id="KW-0732">Signal</keyword>
<dbReference type="GO" id="GO:0008250">
    <property type="term" value="C:oligosaccharyltransferase complex"/>
    <property type="evidence" value="ECO:0007669"/>
    <property type="project" value="TreeGrafter"/>
</dbReference>
<dbReference type="GO" id="GO:0016740">
    <property type="term" value="F:transferase activity"/>
    <property type="evidence" value="ECO:0007669"/>
    <property type="project" value="UniProtKB-KW"/>
</dbReference>
<sequence>MRWLFSFLALALLGAVQALSVAGNRLLVVLEDQAEREKYSVFLEDLSSRGFQTHVESPKADSVALFKHGERAYDHVLLLPGKSKGLGPSLTANNLLEFMKKEGNILVSLSSDHATPTAVQALLLELDIQIPSDKGALVVDHFNYDEQSAAEKHDVLLLPHPESLRSGVKNYFGGEGYIAVPKAVGQALGNESPLLAPILRAPNTAYSYNPKDEADIVEDPFAVGSQLSLVTSLQAHNSARLVVVGSAEMLQNAWFAEKASIGGKAVTTKNREFVQQVSEWVFKETGVLKVGKFVHYLSETTSKKINTSTALPENNPKIYRIKEDVHFQVELSEYVRDHWVPFEPPTGDAVQLEFSMLSPFHRLNLSPIGQTADSSIFAVPFTTPDQHGIFNFYINYRRPFLSNVEEKRQVTVRHFAHDEWPRSWQISGAWPWIGGIWVTVLGWVAFVAVWLYSAPTEKSVKKTQ</sequence>
<dbReference type="PANTHER" id="PTHR10830">
    <property type="entry name" value="DOLICHYL-DIPHOSPHOOLIGOSACCHARIDE--PROTEIN GLYCOSYLTRANSFERASE 48 KDA SUBUNIT"/>
    <property type="match status" value="1"/>
</dbReference>
<accession>A0A2T2N3P2</accession>
<keyword evidence="12" id="KW-1185">Reference proteome</keyword>
<evidence type="ECO:0000313" key="11">
    <source>
        <dbReference type="EMBL" id="PSN60075.1"/>
    </source>
</evidence>
<evidence type="ECO:0000259" key="9">
    <source>
        <dbReference type="Pfam" id="PF03345"/>
    </source>
</evidence>
<dbReference type="UniPathway" id="UPA00378"/>
<keyword evidence="6 8" id="KW-1133">Transmembrane helix</keyword>
<dbReference type="InterPro" id="IPR055457">
    <property type="entry name" value="OST48_N"/>
</dbReference>
<dbReference type="STRING" id="1448308.A0A2T2N3P2"/>
<evidence type="ECO:0000256" key="1">
    <source>
        <dbReference type="ARBA" id="ARBA00004479"/>
    </source>
</evidence>
<comment type="pathway">
    <text evidence="2 8">Protein modification; protein glycosylation.</text>
</comment>
<gene>
    <name evidence="11" type="ORF">BS50DRAFT_507140</name>
</gene>
<keyword evidence="7 8" id="KW-0472">Membrane</keyword>
<evidence type="ECO:0000256" key="2">
    <source>
        <dbReference type="ARBA" id="ARBA00004922"/>
    </source>
</evidence>
<feature type="signal peptide" evidence="8">
    <location>
        <begin position="1"/>
        <end position="18"/>
    </location>
</feature>
<comment type="function">
    <text evidence="8">Subunit of the oligosaccharyl transferase (OST) complex that catalyzes the initial transfer of a defined glycan (Glc(3)Man(9)GlcNAc(2) in eukaryotes) from the lipid carrier dolichol-pyrophosphate to an asparagine residue within an Asn-X-Ser/Thr consensus motif in nascent polypeptide chains, the first step in protein N-glycosylation. N-glycosylation occurs cotranslationally and the complex associates with the Sec61 complex at the channel-forming translocon complex that mediates protein translocation across the endoplasmic reticulum (ER).</text>
</comment>